<comment type="subcellular location">
    <subcellularLocation>
        <location evidence="1">Endoplasmic reticulum membrane</location>
        <topology evidence="1">Multi-pass membrane protein</topology>
    </subcellularLocation>
</comment>
<dbReference type="GO" id="GO:0042761">
    <property type="term" value="P:very long-chain fatty acid biosynthetic process"/>
    <property type="evidence" value="ECO:0007669"/>
    <property type="project" value="TreeGrafter"/>
</dbReference>
<keyword evidence="8" id="KW-0276">Fatty acid metabolism</keyword>
<evidence type="ECO:0000256" key="11">
    <source>
        <dbReference type="ARBA" id="ARBA00023002"/>
    </source>
</evidence>
<evidence type="ECO:0000256" key="12">
    <source>
        <dbReference type="ARBA" id="ARBA00023098"/>
    </source>
</evidence>
<dbReference type="PANTHER" id="PTHR10556:SF28">
    <property type="entry name" value="VERY-LONG-CHAIN ENOYL-COA REDUCTASE"/>
    <property type="match status" value="1"/>
</dbReference>
<evidence type="ECO:0000256" key="7">
    <source>
        <dbReference type="ARBA" id="ARBA00022824"/>
    </source>
</evidence>
<keyword evidence="11" id="KW-0560">Oxidoreductase</keyword>
<dbReference type="Pfam" id="PF02544">
    <property type="entry name" value="Steroid_dh"/>
    <property type="match status" value="1"/>
</dbReference>
<evidence type="ECO:0000256" key="16">
    <source>
        <dbReference type="ARBA" id="ARBA00058640"/>
    </source>
</evidence>
<evidence type="ECO:0000256" key="3">
    <source>
        <dbReference type="ARBA" id="ARBA00007742"/>
    </source>
</evidence>
<evidence type="ECO:0000256" key="17">
    <source>
        <dbReference type="SAM" id="Phobius"/>
    </source>
</evidence>
<evidence type="ECO:0000256" key="5">
    <source>
        <dbReference type="ARBA" id="ARBA00022516"/>
    </source>
</evidence>
<keyword evidence="13 17" id="KW-0472">Membrane</keyword>
<feature type="domain" description="3-oxo-5-alpha-steroid 4-dehydrogenase C-terminal" evidence="18">
    <location>
        <begin position="160"/>
        <end position="310"/>
    </location>
</feature>
<protein>
    <recommendedName>
        <fullName evidence="4">very-long-chain enoyl-CoA reductase</fullName>
        <ecNumber evidence="4">1.3.1.93</ecNumber>
    </recommendedName>
</protein>
<evidence type="ECO:0000256" key="13">
    <source>
        <dbReference type="ARBA" id="ARBA00023136"/>
    </source>
</evidence>
<dbReference type="Proteomes" id="UP000192927">
    <property type="component" value="Unassembled WGS sequence"/>
</dbReference>
<keyword evidence="9" id="KW-0521">NADP</keyword>
<evidence type="ECO:0000256" key="15">
    <source>
        <dbReference type="ARBA" id="ARBA00051495"/>
    </source>
</evidence>
<dbReference type="EMBL" id="FWEW01001429">
    <property type="protein sequence ID" value="SLM37216.1"/>
    <property type="molecule type" value="Genomic_DNA"/>
</dbReference>
<name>A0A1W5D2A5_9LECA</name>
<evidence type="ECO:0000256" key="2">
    <source>
        <dbReference type="ARBA" id="ARBA00005194"/>
    </source>
</evidence>
<evidence type="ECO:0000256" key="8">
    <source>
        <dbReference type="ARBA" id="ARBA00022832"/>
    </source>
</evidence>
<keyword evidence="20" id="KW-1185">Reference proteome</keyword>
<reference evidence="20" key="1">
    <citation type="submission" date="2017-03" db="EMBL/GenBank/DDBJ databases">
        <authorList>
            <person name="Sharma R."/>
            <person name="Thines M."/>
        </authorList>
    </citation>
    <scope>NUCLEOTIDE SEQUENCE [LARGE SCALE GENOMIC DNA]</scope>
</reference>
<feature type="transmembrane region" description="Helical" evidence="17">
    <location>
        <begin position="199"/>
        <end position="217"/>
    </location>
</feature>
<evidence type="ECO:0000256" key="14">
    <source>
        <dbReference type="ARBA" id="ARBA00023160"/>
    </source>
</evidence>
<evidence type="ECO:0000256" key="6">
    <source>
        <dbReference type="ARBA" id="ARBA00022692"/>
    </source>
</evidence>
<dbReference type="AlphaFoldDB" id="A0A1W5D2A5"/>
<keyword evidence="12" id="KW-0443">Lipid metabolism</keyword>
<dbReference type="InterPro" id="IPR001104">
    <property type="entry name" value="3-oxo-5_a-steroid_4-DH_C"/>
</dbReference>
<keyword evidence="14" id="KW-0275">Fatty acid biosynthesis</keyword>
<comment type="function">
    <text evidence="16">Catalyzes the last of the four reactions of the long-chain fatty acids elongation cycle. This endoplasmic reticulum-bound enzymatic process, allows the addition of 2 carbons to the chain of long- and very long-chain fatty acids/VLCFAs per cycle. This enzyme reduces the trans-2,3-enoyl-CoA fatty acid intermediate to an acyl-CoA that can be further elongated by entering a new cycle of elongation. Thereby, it participates in the production of VLCFAs of different chain lengths that are involved in multiple biological processes as precursors of membrane lipids and lipid mediators.</text>
</comment>
<feature type="transmembrane region" description="Helical" evidence="17">
    <location>
        <begin position="171"/>
        <end position="187"/>
    </location>
</feature>
<keyword evidence="7" id="KW-0256">Endoplasmic reticulum</keyword>
<evidence type="ECO:0000313" key="19">
    <source>
        <dbReference type="EMBL" id="SLM37216.1"/>
    </source>
</evidence>
<dbReference type="Gene3D" id="1.20.120.1630">
    <property type="match status" value="1"/>
</dbReference>
<accession>A0A1W5D2A5</accession>
<feature type="transmembrane region" description="Helical" evidence="17">
    <location>
        <begin position="257"/>
        <end position="282"/>
    </location>
</feature>
<dbReference type="GO" id="GO:0005789">
    <property type="term" value="C:endoplasmic reticulum membrane"/>
    <property type="evidence" value="ECO:0007669"/>
    <property type="project" value="UniProtKB-SubCell"/>
</dbReference>
<evidence type="ECO:0000259" key="18">
    <source>
        <dbReference type="Pfam" id="PF02544"/>
    </source>
</evidence>
<keyword evidence="6 17" id="KW-0812">Transmembrane</keyword>
<comment type="similarity">
    <text evidence="3">Belongs to the steroid 5-alpha reductase family.</text>
</comment>
<comment type="pathway">
    <text evidence="2">Lipid metabolism; fatty acid biosynthesis.</text>
</comment>
<evidence type="ECO:0000256" key="10">
    <source>
        <dbReference type="ARBA" id="ARBA00022989"/>
    </source>
</evidence>
<keyword evidence="5" id="KW-0444">Lipid biosynthesis</keyword>
<evidence type="ECO:0000256" key="4">
    <source>
        <dbReference type="ARBA" id="ARBA00012530"/>
    </source>
</evidence>
<keyword evidence="10 17" id="KW-1133">Transmembrane helix</keyword>
<proteinExistence type="inferred from homology"/>
<dbReference type="InterPro" id="IPR039357">
    <property type="entry name" value="SRD5A/TECR"/>
</dbReference>
<dbReference type="PROSITE" id="PS50244">
    <property type="entry name" value="S5A_REDUCTASE"/>
    <property type="match status" value="1"/>
</dbReference>
<evidence type="ECO:0000256" key="1">
    <source>
        <dbReference type="ARBA" id="ARBA00004477"/>
    </source>
</evidence>
<evidence type="ECO:0000313" key="20">
    <source>
        <dbReference type="Proteomes" id="UP000192927"/>
    </source>
</evidence>
<dbReference type="FunFam" id="1.20.120.1630:FF:000010">
    <property type="entry name" value="Steroid alpha reductase family protein"/>
    <property type="match status" value="1"/>
</dbReference>
<dbReference type="PANTHER" id="PTHR10556">
    <property type="entry name" value="3-OXO-5-ALPHA-STEROID 4-DEHYDROGENASE"/>
    <property type="match status" value="1"/>
</dbReference>
<sequence>MSSETLTLSVRPRGKPVKKLPEESSITLNASGAELYGQLARQAGFSVHRLRITKGSDGSLVPYSKDVSISQTGLRDQSTIYVKDLGPQLGWRTVYVVEYLGPLLIHPIIYLLRPYIYTNPSYISFPAPSQLQTLSLILITAHFAKRELETIFVHRFSLATMPFFNIFKNSFHYWVLAGLNVAFWIYRPGSPTSKPTNALLLYPALVLYLVGELGNFYTHITLRRLRTSGGKERGIPHGAGFDLVTCPNYMFETLAWVAIWMVTGSWSTLFFVVLGVGQMGAWAKKKEGKYRKEFGDRYKKKRFCMLPGVW</sequence>
<comment type="catalytic activity">
    <reaction evidence="15">
        <text>a very-long-chain 2,3-saturated fatty acyl-CoA + NADP(+) = a very-long-chain (2E)-enoyl-CoA + NADPH + H(+)</text>
        <dbReference type="Rhea" id="RHEA:14473"/>
        <dbReference type="ChEBI" id="CHEBI:15378"/>
        <dbReference type="ChEBI" id="CHEBI:57783"/>
        <dbReference type="ChEBI" id="CHEBI:58349"/>
        <dbReference type="ChEBI" id="CHEBI:83724"/>
        <dbReference type="ChEBI" id="CHEBI:83728"/>
        <dbReference type="EC" id="1.3.1.93"/>
    </reaction>
</comment>
<dbReference type="EC" id="1.3.1.93" evidence="4"/>
<dbReference type="GO" id="GO:0102758">
    <property type="term" value="F:very-long-chain enoyl-CoA reductase activity"/>
    <property type="evidence" value="ECO:0007669"/>
    <property type="project" value="UniProtKB-EC"/>
</dbReference>
<organism evidence="19 20">
    <name type="scientific">Lasallia pustulata</name>
    <dbReference type="NCBI Taxonomy" id="136370"/>
    <lineage>
        <taxon>Eukaryota</taxon>
        <taxon>Fungi</taxon>
        <taxon>Dikarya</taxon>
        <taxon>Ascomycota</taxon>
        <taxon>Pezizomycotina</taxon>
        <taxon>Lecanoromycetes</taxon>
        <taxon>OSLEUM clade</taxon>
        <taxon>Umbilicariomycetidae</taxon>
        <taxon>Umbilicariales</taxon>
        <taxon>Umbilicariaceae</taxon>
        <taxon>Lasallia</taxon>
    </lineage>
</organism>
<evidence type="ECO:0000256" key="9">
    <source>
        <dbReference type="ARBA" id="ARBA00022857"/>
    </source>
</evidence>